<protein>
    <recommendedName>
        <fullName evidence="5">2-amino-3-carboxymuconate-6-semialdehyde decarboxylase</fullName>
        <ecNumber evidence="4">4.1.1.45</ecNumber>
    </recommendedName>
    <alternativeName>
        <fullName evidence="10">Picolinate carboxylase</fullName>
    </alternativeName>
</protein>
<keyword evidence="8" id="KW-0862">Zinc</keyword>
<comment type="similarity">
    <text evidence="2">Belongs to the metallo-dependent hydrolases superfamily. ACMSD family.</text>
</comment>
<dbReference type="Gene3D" id="3.20.20.140">
    <property type="entry name" value="Metal-dependent hydrolases"/>
    <property type="match status" value="1"/>
</dbReference>
<dbReference type="Pfam" id="PF04909">
    <property type="entry name" value="Amidohydro_2"/>
    <property type="match status" value="1"/>
</dbReference>
<dbReference type="InterPro" id="IPR032466">
    <property type="entry name" value="Metal_Hydrolase"/>
</dbReference>
<evidence type="ECO:0000256" key="3">
    <source>
        <dbReference type="ARBA" id="ARBA00011245"/>
    </source>
</evidence>
<dbReference type="RefSeq" id="WP_245655052.1">
    <property type="nucleotide sequence ID" value="NZ_JBEZVI010000018.1"/>
</dbReference>
<dbReference type="InterPro" id="IPR032465">
    <property type="entry name" value="ACMSD"/>
</dbReference>
<feature type="domain" description="Amidohydrolase-related" evidence="11">
    <location>
        <begin position="15"/>
        <end position="342"/>
    </location>
</feature>
<evidence type="ECO:0000313" key="12">
    <source>
        <dbReference type="EMBL" id="MEU3712618.1"/>
    </source>
</evidence>
<keyword evidence="13" id="KW-1185">Reference proteome</keyword>
<comment type="pathway">
    <text evidence="1">Secondary metabolite metabolism; quinolate metabolism.</text>
</comment>
<evidence type="ECO:0000256" key="7">
    <source>
        <dbReference type="ARBA" id="ARBA00022793"/>
    </source>
</evidence>
<dbReference type="EMBL" id="JBEZVI010000018">
    <property type="protein sequence ID" value="MEU3712618.1"/>
    <property type="molecule type" value="Genomic_DNA"/>
</dbReference>
<evidence type="ECO:0000313" key="13">
    <source>
        <dbReference type="Proteomes" id="UP001550853"/>
    </source>
</evidence>
<dbReference type="EC" id="4.1.1.45" evidence="4"/>
<evidence type="ECO:0000256" key="10">
    <source>
        <dbReference type="ARBA" id="ARBA00031120"/>
    </source>
</evidence>
<dbReference type="Proteomes" id="UP001550853">
    <property type="component" value="Unassembled WGS sequence"/>
</dbReference>
<evidence type="ECO:0000259" key="11">
    <source>
        <dbReference type="Pfam" id="PF04909"/>
    </source>
</evidence>
<keyword evidence="9" id="KW-0456">Lyase</keyword>
<reference evidence="12 13" key="1">
    <citation type="submission" date="2024-06" db="EMBL/GenBank/DDBJ databases">
        <title>The Natural Products Discovery Center: Release of the First 8490 Sequenced Strains for Exploring Actinobacteria Biosynthetic Diversity.</title>
        <authorList>
            <person name="Kalkreuter E."/>
            <person name="Kautsar S.A."/>
            <person name="Yang D."/>
            <person name="Bader C.D."/>
            <person name="Teijaro C.N."/>
            <person name="Fluegel L."/>
            <person name="Davis C.M."/>
            <person name="Simpson J.R."/>
            <person name="Lauterbach L."/>
            <person name="Steele A.D."/>
            <person name="Gui C."/>
            <person name="Meng S."/>
            <person name="Li G."/>
            <person name="Viehrig K."/>
            <person name="Ye F."/>
            <person name="Su P."/>
            <person name="Kiefer A.F."/>
            <person name="Nichols A."/>
            <person name="Cepeda A.J."/>
            <person name="Yan W."/>
            <person name="Fan B."/>
            <person name="Jiang Y."/>
            <person name="Adhikari A."/>
            <person name="Zheng C.-J."/>
            <person name="Schuster L."/>
            <person name="Cowan T.M."/>
            <person name="Smanski M.J."/>
            <person name="Chevrette M.G."/>
            <person name="De Carvalho L.P.S."/>
            <person name="Shen B."/>
        </authorList>
    </citation>
    <scope>NUCLEOTIDE SEQUENCE [LARGE SCALE GENOMIC DNA]</scope>
    <source>
        <strain evidence="12 13">NPDC033039</strain>
    </source>
</reference>
<sequence>MNRPTPDPLAHASRIDVHTHYVPLGWPDLATAAGPATDWPWLRVTSERDAMIMVGSREFRRIGADCWDAETRLADMAADGIDAQVVSPTPVFFHYDRPADQAIKVARIFNDLALEICAPAPGRLLPFAQVPLQDPDAACRELDRCLANGHLGVEIGNHVGDRDLDDEGIVTFLQHCADRGAPVFVHPWDMPNSPRLDRWMARWLTGMPAETHLSVLALVLGGVFDRVPDTLRICFAHGGGSFAFWLGRLENAWHRRPDAVATSALPPSHYTDRFSVDSVVFEPAALRTLVDTLGASQVMVGSDYPYPLGERPVGAVVHRSDFLDDTARTALLGGNARRFLGLPPL</sequence>
<evidence type="ECO:0000256" key="1">
    <source>
        <dbReference type="ARBA" id="ARBA00005079"/>
    </source>
</evidence>
<comment type="caution">
    <text evidence="12">The sequence shown here is derived from an EMBL/GenBank/DDBJ whole genome shotgun (WGS) entry which is preliminary data.</text>
</comment>
<accession>A0ABV2Z3P6</accession>
<evidence type="ECO:0000256" key="9">
    <source>
        <dbReference type="ARBA" id="ARBA00023239"/>
    </source>
</evidence>
<comment type="subunit">
    <text evidence="3">Monomer.</text>
</comment>
<dbReference type="InterPro" id="IPR006680">
    <property type="entry name" value="Amidohydro-rel"/>
</dbReference>
<dbReference type="SUPFAM" id="SSF51556">
    <property type="entry name" value="Metallo-dependent hydrolases"/>
    <property type="match status" value="1"/>
</dbReference>
<gene>
    <name evidence="12" type="ORF">AB0E61_21305</name>
</gene>
<organism evidence="12 13">
    <name type="scientific">Streptomyces catenulae</name>
    <dbReference type="NCBI Taxonomy" id="66875"/>
    <lineage>
        <taxon>Bacteria</taxon>
        <taxon>Bacillati</taxon>
        <taxon>Actinomycetota</taxon>
        <taxon>Actinomycetes</taxon>
        <taxon>Kitasatosporales</taxon>
        <taxon>Streptomycetaceae</taxon>
        <taxon>Streptomyces</taxon>
    </lineage>
</organism>
<name>A0ABV2Z3P6_9ACTN</name>
<evidence type="ECO:0000256" key="8">
    <source>
        <dbReference type="ARBA" id="ARBA00022833"/>
    </source>
</evidence>
<proteinExistence type="inferred from homology"/>
<evidence type="ECO:0000256" key="4">
    <source>
        <dbReference type="ARBA" id="ARBA00012365"/>
    </source>
</evidence>
<evidence type="ECO:0000256" key="5">
    <source>
        <dbReference type="ARBA" id="ARBA00021214"/>
    </source>
</evidence>
<evidence type="ECO:0000256" key="6">
    <source>
        <dbReference type="ARBA" id="ARBA00022723"/>
    </source>
</evidence>
<dbReference type="PANTHER" id="PTHR21240:SF27">
    <property type="entry name" value="2-AMINO-3-CARBOXYMUCONATE-6-SEMIALDEHYDE DECARBOXYLASE"/>
    <property type="match status" value="1"/>
</dbReference>
<keyword evidence="7" id="KW-0210">Decarboxylase</keyword>
<dbReference type="PANTHER" id="PTHR21240">
    <property type="entry name" value="2-AMINO-3-CARBOXYLMUCONATE-6-SEMIALDEHYDE DECARBOXYLASE"/>
    <property type="match status" value="1"/>
</dbReference>
<evidence type="ECO:0000256" key="2">
    <source>
        <dbReference type="ARBA" id="ARBA00005871"/>
    </source>
</evidence>
<keyword evidence="6" id="KW-0479">Metal-binding</keyword>